<dbReference type="AlphaFoldDB" id="A0A2A4YUS4"/>
<gene>
    <name evidence="1" type="ORF">COB13_13525</name>
</gene>
<dbReference type="EMBL" id="NVUS01000021">
    <property type="protein sequence ID" value="PCI98461.1"/>
    <property type="molecule type" value="Genomic_DNA"/>
</dbReference>
<comment type="caution">
    <text evidence="1">The sequence shown here is derived from an EMBL/GenBank/DDBJ whole genome shotgun (WGS) entry which is preliminary data.</text>
</comment>
<protein>
    <submittedName>
        <fullName evidence="1">Uncharacterized protein</fullName>
    </submittedName>
</protein>
<accession>A0A2A4YUS4</accession>
<reference evidence="1" key="2">
    <citation type="journal article" date="2018" name="ISME J.">
        <title>A dynamic microbial community with high functional redundancy inhabits the cold, oxic subseafloor aquifer.</title>
        <authorList>
            <person name="Tully B.J."/>
            <person name="Wheat C.G."/>
            <person name="Glazer B.T."/>
            <person name="Huber J.A."/>
        </authorList>
    </citation>
    <scope>NUCLEOTIDE SEQUENCE</scope>
    <source>
        <strain evidence="1">NORP83</strain>
    </source>
</reference>
<name>A0A2A4YUS4_9PROT</name>
<reference key="1">
    <citation type="submission" date="2017-08" db="EMBL/GenBank/DDBJ databases">
        <title>A dynamic microbial community with high functional redundancy inhabits the cold, oxic subseafloor aquifer.</title>
        <authorList>
            <person name="Tully B.J."/>
            <person name="Wheat C.G."/>
            <person name="Glazer B.T."/>
            <person name="Huber J.A."/>
        </authorList>
    </citation>
    <scope>NUCLEOTIDE SEQUENCE [LARGE SCALE GENOMIC DNA]</scope>
</reference>
<organism evidence="1">
    <name type="scientific">OCS116 cluster bacterium</name>
    <dbReference type="NCBI Taxonomy" id="2030921"/>
    <lineage>
        <taxon>Bacteria</taxon>
        <taxon>Pseudomonadati</taxon>
        <taxon>Pseudomonadota</taxon>
        <taxon>Alphaproteobacteria</taxon>
        <taxon>OCS116 cluster</taxon>
    </lineage>
</organism>
<proteinExistence type="predicted"/>
<sequence>MPAENKLYPTGRYLLMMVLIYNIWERDMKKIFAILTVFLISPNLANAAVMPLEQVKNILDITKTSWVAYRDFNGNQLIYFTHLESWKCGIAEVKYGLNGADLNKVWTLETCNPDNPNAITKDNIWLTFPLGSIQNIDVQLTFDDGTKSEIVNFKP</sequence>
<evidence type="ECO:0000313" key="1">
    <source>
        <dbReference type="EMBL" id="PCI98461.1"/>
    </source>
</evidence>